<protein>
    <submittedName>
        <fullName evidence="2">Uncharacterized protein</fullName>
    </submittedName>
</protein>
<dbReference type="Proteomes" id="UP001152795">
    <property type="component" value="Unassembled WGS sequence"/>
</dbReference>
<accession>A0A7D9DDG4</accession>
<dbReference type="EMBL" id="CACRXK020000489">
    <property type="protein sequence ID" value="CAB3982311.1"/>
    <property type="molecule type" value="Genomic_DNA"/>
</dbReference>
<name>A0A7D9DDG4_PARCT</name>
<sequence>MAKPKVHRVRNLFLEEEYWLLNFAYFVLLLNWKGIRDDLTLLLNEDMNSKLAELGPRSIKKDYIRIKDGRNKNLEVTKNHIKVASISEDIVDSALLIDKLEKYITIPAAEDYLLKKVGFCEEIKKEVPFLFGPGFLYHKVVLCYVVWFHSNMVSKPAWKRHSYEIMVSIKKLQPSCLEVSKVELHVHERLKYWEDLSSRIEENLTVMDGMLDESIQIFAAQIQKGLFRMVATMWRNIAMIVRETIFEEEGADEIDVFDLKCKEWGFHLHHTFGPLLGTGDYGHLIIEHASMLMRTFGSMREFSNQGFESSHKVDRRLYQQATNHNIQAKDSSVKQILTHVYVDKLLFLRLSLKKALECFQAETDEECVVRQVDTNEEIDFSLEYEPISFSEEERLVAMHGLQDEPLGSEATDDMGVDKGELGNSDSSESEEEDMWQCESCPQ</sequence>
<evidence type="ECO:0000313" key="3">
    <source>
        <dbReference type="Proteomes" id="UP001152795"/>
    </source>
</evidence>
<reference evidence="2" key="1">
    <citation type="submission" date="2020-04" db="EMBL/GenBank/DDBJ databases">
        <authorList>
            <person name="Alioto T."/>
            <person name="Alioto T."/>
            <person name="Gomez Garrido J."/>
        </authorList>
    </citation>
    <scope>NUCLEOTIDE SEQUENCE</scope>
    <source>
        <strain evidence="2">A484AB</strain>
    </source>
</reference>
<gene>
    <name evidence="2" type="ORF">PACLA_8A054690</name>
</gene>
<comment type="caution">
    <text evidence="2">The sequence shown here is derived from an EMBL/GenBank/DDBJ whole genome shotgun (WGS) entry which is preliminary data.</text>
</comment>
<dbReference type="OrthoDB" id="5948481at2759"/>
<keyword evidence="3" id="KW-1185">Reference proteome</keyword>
<evidence type="ECO:0000256" key="1">
    <source>
        <dbReference type="SAM" id="MobiDB-lite"/>
    </source>
</evidence>
<feature type="region of interest" description="Disordered" evidence="1">
    <location>
        <begin position="403"/>
        <end position="442"/>
    </location>
</feature>
<organism evidence="2 3">
    <name type="scientific">Paramuricea clavata</name>
    <name type="common">Red gorgonian</name>
    <name type="synonym">Violescent sea-whip</name>
    <dbReference type="NCBI Taxonomy" id="317549"/>
    <lineage>
        <taxon>Eukaryota</taxon>
        <taxon>Metazoa</taxon>
        <taxon>Cnidaria</taxon>
        <taxon>Anthozoa</taxon>
        <taxon>Octocorallia</taxon>
        <taxon>Malacalcyonacea</taxon>
        <taxon>Plexauridae</taxon>
        <taxon>Paramuricea</taxon>
    </lineage>
</organism>
<dbReference type="AlphaFoldDB" id="A0A7D9DDG4"/>
<proteinExistence type="predicted"/>
<evidence type="ECO:0000313" key="2">
    <source>
        <dbReference type="EMBL" id="CAB3982311.1"/>
    </source>
</evidence>